<feature type="domain" description="CAAX prenyl protease 2/Lysostaphin resistance protein A-like" evidence="2">
    <location>
        <begin position="136"/>
        <end position="227"/>
    </location>
</feature>
<keyword evidence="1" id="KW-1133">Transmembrane helix</keyword>
<keyword evidence="3" id="KW-0482">Metalloprotease</keyword>
<keyword evidence="3" id="KW-0645">Protease</keyword>
<keyword evidence="1" id="KW-0472">Membrane</keyword>
<dbReference type="Proteomes" id="UP001232992">
    <property type="component" value="Unassembled WGS sequence"/>
</dbReference>
<comment type="caution">
    <text evidence="3">The sequence shown here is derived from an EMBL/GenBank/DDBJ whole genome shotgun (WGS) entry which is preliminary data.</text>
</comment>
<protein>
    <submittedName>
        <fullName evidence="3">CPBP family intramembrane metalloprotease</fullName>
    </submittedName>
</protein>
<evidence type="ECO:0000313" key="4">
    <source>
        <dbReference type="Proteomes" id="UP001232992"/>
    </source>
</evidence>
<sequence length="281" mass="30220">MFAQLTSAWLCLLDPSSGLVNATAFLAIWVMLWLPIAIPRSLAIKWYPPHPLPPQEKLSLLAPLYLLVPLILWGMTRLENRPISDYGIGLEPDIFLSLVKGILLSIFTLLVGYGLQILGGALQWQHFNLQSSLPILVLSTLALSLWISGTEEAVFRGVLLTELAGEFSLIGAAIASSLIFALCHLIWDVSGTWKQLPGLMVMGLILAAACGVDGGKIGLAWGLHAGWIWGLITLESVPILAIKPDSNIPEWITGLDGQPLSGLVGFAILALAGALAYLLFV</sequence>
<dbReference type="RefSeq" id="WP_283758275.1">
    <property type="nucleotide sequence ID" value="NZ_JAQOSQ010000009.1"/>
</dbReference>
<gene>
    <name evidence="3" type="ORF">PMH09_10465</name>
</gene>
<evidence type="ECO:0000256" key="1">
    <source>
        <dbReference type="SAM" id="Phobius"/>
    </source>
</evidence>
<feature type="transmembrane region" description="Helical" evidence="1">
    <location>
        <begin position="58"/>
        <end position="75"/>
    </location>
</feature>
<dbReference type="GO" id="GO:0008237">
    <property type="term" value="F:metallopeptidase activity"/>
    <property type="evidence" value="ECO:0007669"/>
    <property type="project" value="UniProtKB-KW"/>
</dbReference>
<feature type="transmembrane region" description="Helical" evidence="1">
    <location>
        <begin position="167"/>
        <end position="187"/>
    </location>
</feature>
<feature type="transmembrane region" description="Helical" evidence="1">
    <location>
        <begin position="95"/>
        <end position="115"/>
    </location>
</feature>
<name>A0ABT7BXS4_9CYAN</name>
<keyword evidence="3" id="KW-0378">Hydrolase</keyword>
<feature type="transmembrane region" description="Helical" evidence="1">
    <location>
        <begin position="199"/>
        <end position="221"/>
    </location>
</feature>
<organism evidence="3 4">
    <name type="scientific">Roseofilum casamattae BLCC-M143</name>
    <dbReference type="NCBI Taxonomy" id="3022442"/>
    <lineage>
        <taxon>Bacteria</taxon>
        <taxon>Bacillati</taxon>
        <taxon>Cyanobacteriota</taxon>
        <taxon>Cyanophyceae</taxon>
        <taxon>Desertifilales</taxon>
        <taxon>Desertifilaceae</taxon>
        <taxon>Roseofilum</taxon>
        <taxon>Roseofilum casamattae</taxon>
    </lineage>
</organism>
<proteinExistence type="predicted"/>
<reference evidence="3 4" key="1">
    <citation type="submission" date="2023-01" db="EMBL/GenBank/DDBJ databases">
        <title>Novel diversity within Roseofilum (Cyanobacteria; Desertifilaceae) from marine benthic mats with descriptions of four novel species.</title>
        <authorList>
            <person name="Wang Y."/>
            <person name="Berthold D.E."/>
            <person name="Hu J."/>
            <person name="Lefler F.W."/>
            <person name="Laughinghouse H.D. IV."/>
        </authorList>
    </citation>
    <scope>NUCLEOTIDE SEQUENCE [LARGE SCALE GENOMIC DNA]</scope>
    <source>
        <strain evidence="3 4">BLCC-M143</strain>
    </source>
</reference>
<evidence type="ECO:0000259" key="2">
    <source>
        <dbReference type="Pfam" id="PF02517"/>
    </source>
</evidence>
<dbReference type="Pfam" id="PF02517">
    <property type="entry name" value="Rce1-like"/>
    <property type="match status" value="1"/>
</dbReference>
<dbReference type="EMBL" id="JAQOSQ010000009">
    <property type="protein sequence ID" value="MDJ1183622.1"/>
    <property type="molecule type" value="Genomic_DNA"/>
</dbReference>
<dbReference type="PANTHER" id="PTHR39430:SF1">
    <property type="entry name" value="PROTEASE"/>
    <property type="match status" value="1"/>
</dbReference>
<dbReference type="InterPro" id="IPR003675">
    <property type="entry name" value="Rce1/LyrA-like_dom"/>
</dbReference>
<keyword evidence="1" id="KW-0812">Transmembrane</keyword>
<accession>A0ABT7BXS4</accession>
<evidence type="ECO:0000313" key="3">
    <source>
        <dbReference type="EMBL" id="MDJ1183622.1"/>
    </source>
</evidence>
<feature type="transmembrane region" description="Helical" evidence="1">
    <location>
        <begin position="260"/>
        <end position="280"/>
    </location>
</feature>
<dbReference type="PANTHER" id="PTHR39430">
    <property type="entry name" value="MEMBRANE-ASSOCIATED PROTEASE-RELATED"/>
    <property type="match status" value="1"/>
</dbReference>
<keyword evidence="4" id="KW-1185">Reference proteome</keyword>
<feature type="transmembrane region" description="Helical" evidence="1">
    <location>
        <begin position="127"/>
        <end position="147"/>
    </location>
</feature>